<sequence length="95" mass="9750">MCRRRAAGTYRGTGEEHAMTTDPRYTPIALTGAGKLVDDEDDAGTGELVGADDAAADAVRAGADIDLTSARRDTDPTPVGAADADADRRGAADED</sequence>
<organism evidence="2 3">
    <name type="scientific">Micromonospora andamanensis</name>
    <dbReference type="NCBI Taxonomy" id="1287068"/>
    <lineage>
        <taxon>Bacteria</taxon>
        <taxon>Bacillati</taxon>
        <taxon>Actinomycetota</taxon>
        <taxon>Actinomycetes</taxon>
        <taxon>Micromonosporales</taxon>
        <taxon>Micromonosporaceae</taxon>
        <taxon>Micromonospora</taxon>
    </lineage>
</organism>
<evidence type="ECO:0000313" key="2">
    <source>
        <dbReference type="EMBL" id="GIJ09857.1"/>
    </source>
</evidence>
<feature type="compositionally biased region" description="Basic and acidic residues" evidence="1">
    <location>
        <begin position="85"/>
        <end position="95"/>
    </location>
</feature>
<protein>
    <recommendedName>
        <fullName evidence="4">DUF5709 domain-containing protein</fullName>
    </recommendedName>
</protein>
<keyword evidence="3" id="KW-1185">Reference proteome</keyword>
<comment type="caution">
    <text evidence="2">The sequence shown here is derived from an EMBL/GenBank/DDBJ whole genome shotgun (WGS) entry which is preliminary data.</text>
</comment>
<evidence type="ECO:0000313" key="3">
    <source>
        <dbReference type="Proteomes" id="UP000647017"/>
    </source>
</evidence>
<name>A0ABQ4HW27_9ACTN</name>
<evidence type="ECO:0008006" key="4">
    <source>
        <dbReference type="Google" id="ProtNLM"/>
    </source>
</evidence>
<dbReference type="EMBL" id="BOOZ01000015">
    <property type="protein sequence ID" value="GIJ09857.1"/>
    <property type="molecule type" value="Genomic_DNA"/>
</dbReference>
<reference evidence="2 3" key="1">
    <citation type="submission" date="2021-01" db="EMBL/GenBank/DDBJ databases">
        <title>Whole genome shotgun sequence of Verrucosispora andamanensis NBRC 109075.</title>
        <authorList>
            <person name="Komaki H."/>
            <person name="Tamura T."/>
        </authorList>
    </citation>
    <scope>NUCLEOTIDE SEQUENCE [LARGE SCALE GENOMIC DNA]</scope>
    <source>
        <strain evidence="2 3">NBRC 109075</strain>
    </source>
</reference>
<feature type="region of interest" description="Disordered" evidence="1">
    <location>
        <begin position="65"/>
        <end position="95"/>
    </location>
</feature>
<dbReference type="Proteomes" id="UP000647017">
    <property type="component" value="Unassembled WGS sequence"/>
</dbReference>
<evidence type="ECO:0000256" key="1">
    <source>
        <dbReference type="SAM" id="MobiDB-lite"/>
    </source>
</evidence>
<feature type="region of interest" description="Disordered" evidence="1">
    <location>
        <begin position="1"/>
        <end position="25"/>
    </location>
</feature>
<accession>A0ABQ4HW27</accession>
<proteinExistence type="predicted"/>
<gene>
    <name evidence="2" type="ORF">Van01_30710</name>
</gene>